<keyword evidence="3" id="KW-1185">Reference proteome</keyword>
<dbReference type="InterPro" id="IPR011009">
    <property type="entry name" value="Kinase-like_dom_sf"/>
</dbReference>
<dbReference type="Proteomes" id="UP001168821">
    <property type="component" value="Unassembled WGS sequence"/>
</dbReference>
<dbReference type="Pfam" id="PF02958">
    <property type="entry name" value="EcKL"/>
    <property type="match status" value="1"/>
</dbReference>
<dbReference type="InterPro" id="IPR015897">
    <property type="entry name" value="CHK_kinase-like"/>
</dbReference>
<dbReference type="PANTHER" id="PTHR11012:SF30">
    <property type="entry name" value="PROTEIN KINASE-LIKE DOMAIN-CONTAINING"/>
    <property type="match status" value="1"/>
</dbReference>
<organism evidence="2 3">
    <name type="scientific">Zophobas morio</name>
    <dbReference type="NCBI Taxonomy" id="2755281"/>
    <lineage>
        <taxon>Eukaryota</taxon>
        <taxon>Metazoa</taxon>
        <taxon>Ecdysozoa</taxon>
        <taxon>Arthropoda</taxon>
        <taxon>Hexapoda</taxon>
        <taxon>Insecta</taxon>
        <taxon>Pterygota</taxon>
        <taxon>Neoptera</taxon>
        <taxon>Endopterygota</taxon>
        <taxon>Coleoptera</taxon>
        <taxon>Polyphaga</taxon>
        <taxon>Cucujiformia</taxon>
        <taxon>Tenebrionidae</taxon>
        <taxon>Zophobas</taxon>
    </lineage>
</organism>
<gene>
    <name evidence="2" type="ORF">Zmor_001793</name>
</gene>
<name>A0AA38IZR0_9CUCU</name>
<comment type="caution">
    <text evidence="2">The sequence shown here is derived from an EMBL/GenBank/DDBJ whole genome shotgun (WGS) entry which is preliminary data.</text>
</comment>
<dbReference type="SMART" id="SM00587">
    <property type="entry name" value="CHK"/>
    <property type="match status" value="1"/>
</dbReference>
<dbReference type="EMBL" id="JALNTZ010000001">
    <property type="protein sequence ID" value="KAJ3666345.1"/>
    <property type="molecule type" value="Genomic_DNA"/>
</dbReference>
<reference evidence="2" key="1">
    <citation type="journal article" date="2023" name="G3 (Bethesda)">
        <title>Whole genome assemblies of Zophobas morio and Tenebrio molitor.</title>
        <authorList>
            <person name="Kaur S."/>
            <person name="Stinson S.A."/>
            <person name="diCenzo G.C."/>
        </authorList>
    </citation>
    <scope>NUCLEOTIDE SEQUENCE</scope>
    <source>
        <strain evidence="2">QUZm001</strain>
    </source>
</reference>
<dbReference type="InterPro" id="IPR004119">
    <property type="entry name" value="EcKL"/>
</dbReference>
<dbReference type="Gene3D" id="3.90.1200.10">
    <property type="match status" value="1"/>
</dbReference>
<evidence type="ECO:0000313" key="3">
    <source>
        <dbReference type="Proteomes" id="UP001168821"/>
    </source>
</evidence>
<evidence type="ECO:0000259" key="1">
    <source>
        <dbReference type="SMART" id="SM00587"/>
    </source>
</evidence>
<sequence>MCDKRVSEVLKLVTKDENFIDYKIQVHGKTERGDGYLGKVTFASVTGKTKNEDTKELNLVVKTSAENELLRNELPIKRFFELEIYIYEKVIPTFTNFQQEMGFESDILKSLPTCYLTRNFENNEALILENLKARGFEMANRKIPLTFLQVRLVLEGYGKWHAFSLALRYKQPETFKRLVKNYGNMWSTYISQVKMAHIFFQYYEEVRKFWEDDKNVASITFSESEVTSILMSLVFEDLDHAVILHGDSWTNNFMFKEQSGKPVDMSLIDWQLSGFSSPILDLSFFIYPCVDTEKYKNVGQLLKIYYDAVCGYLHQLNCEPMDILPFNTLKKHRRKFSCYGLLFGSFIHT</sequence>
<accession>A0AA38IZR0</accession>
<dbReference type="SUPFAM" id="SSF56112">
    <property type="entry name" value="Protein kinase-like (PK-like)"/>
    <property type="match status" value="1"/>
</dbReference>
<proteinExistence type="predicted"/>
<evidence type="ECO:0000313" key="2">
    <source>
        <dbReference type="EMBL" id="KAJ3666345.1"/>
    </source>
</evidence>
<feature type="domain" description="CHK kinase-like" evidence="1">
    <location>
        <begin position="126"/>
        <end position="315"/>
    </location>
</feature>
<protein>
    <recommendedName>
        <fullName evidence="1">CHK kinase-like domain-containing protein</fullName>
    </recommendedName>
</protein>
<dbReference type="PANTHER" id="PTHR11012">
    <property type="entry name" value="PROTEIN KINASE-LIKE DOMAIN-CONTAINING"/>
    <property type="match status" value="1"/>
</dbReference>
<dbReference type="AlphaFoldDB" id="A0AA38IZR0"/>